<dbReference type="SUPFAM" id="SSF53474">
    <property type="entry name" value="alpha/beta-Hydrolases"/>
    <property type="match status" value="1"/>
</dbReference>
<dbReference type="PANTHER" id="PTHR43433">
    <property type="entry name" value="HYDROLASE, ALPHA/BETA FOLD FAMILY PROTEIN"/>
    <property type="match status" value="1"/>
</dbReference>
<dbReference type="Pfam" id="PF00561">
    <property type="entry name" value="Abhydrolase_1"/>
    <property type="match status" value="1"/>
</dbReference>
<dbReference type="InterPro" id="IPR000073">
    <property type="entry name" value="AB_hydrolase_1"/>
</dbReference>
<keyword evidence="3" id="KW-1185">Reference proteome</keyword>
<evidence type="ECO:0000259" key="1">
    <source>
        <dbReference type="Pfam" id="PF00561"/>
    </source>
</evidence>
<dbReference type="Gene3D" id="3.40.50.1820">
    <property type="entry name" value="alpha/beta hydrolase"/>
    <property type="match status" value="1"/>
</dbReference>
<comment type="caution">
    <text evidence="2">The sequence shown here is derived from an EMBL/GenBank/DDBJ whole genome shotgun (WGS) entry which is preliminary data.</text>
</comment>
<organism evidence="2 3">
    <name type="scientific">Streptomyces capoamus</name>
    <dbReference type="NCBI Taxonomy" id="68183"/>
    <lineage>
        <taxon>Bacteria</taxon>
        <taxon>Bacillati</taxon>
        <taxon>Actinomycetota</taxon>
        <taxon>Actinomycetes</taxon>
        <taxon>Kitasatosporales</taxon>
        <taxon>Streptomycetaceae</taxon>
        <taxon>Streptomyces</taxon>
    </lineage>
</organism>
<accession>A0A919F025</accession>
<evidence type="ECO:0000313" key="3">
    <source>
        <dbReference type="Proteomes" id="UP000619355"/>
    </source>
</evidence>
<dbReference type="PANTHER" id="PTHR43433:SF5">
    <property type="entry name" value="AB HYDROLASE-1 DOMAIN-CONTAINING PROTEIN"/>
    <property type="match status" value="1"/>
</dbReference>
<dbReference type="Proteomes" id="UP000619355">
    <property type="component" value="Unassembled WGS sequence"/>
</dbReference>
<dbReference type="GO" id="GO:0016787">
    <property type="term" value="F:hydrolase activity"/>
    <property type="evidence" value="ECO:0007669"/>
    <property type="project" value="UniProtKB-KW"/>
</dbReference>
<dbReference type="InterPro" id="IPR029058">
    <property type="entry name" value="AB_hydrolase_fold"/>
</dbReference>
<name>A0A919F025_9ACTN</name>
<feature type="domain" description="AB hydrolase-1" evidence="1">
    <location>
        <begin position="73"/>
        <end position="195"/>
    </location>
</feature>
<sequence>MSPSFTAVRRVLNTTAYLSPRLLGGHVWRLFCEPVARDKVRDAQRPVHDQAVVENITVNGKKVVTYRWGEGGNPVLLIHGFGGRAANFAGFVHGLQRLGVPALSYDAFGHGDSEGRGVTILDHLAVLRQLQDEHGPFRAVIGHSFGGTTGYLALRRGIKADRLVSIASVGEFASLPSTFCRQLGLRPVYARELRRRTEQLFASEPDLWNAFSPVHRPEEIEQPVLVVHDRDDREVSVEQGRRIAAAYGDRAEFLETEGLGHRRILGDRTVITKVLAFAVGDGATPDE</sequence>
<keyword evidence="2" id="KW-0378">Hydrolase</keyword>
<protein>
    <submittedName>
        <fullName evidence="2">Alpha/beta hydrolase</fullName>
    </submittedName>
</protein>
<dbReference type="RefSeq" id="WP_189984818.1">
    <property type="nucleotide sequence ID" value="NZ_BNBF01000018.1"/>
</dbReference>
<dbReference type="EMBL" id="BNBF01000018">
    <property type="protein sequence ID" value="GHG63548.1"/>
    <property type="molecule type" value="Genomic_DNA"/>
</dbReference>
<gene>
    <name evidence="2" type="ORF">GCM10018980_54220</name>
</gene>
<reference evidence="3" key="1">
    <citation type="journal article" date="2019" name="Int. J. Syst. Evol. Microbiol.">
        <title>The Global Catalogue of Microorganisms (GCM) 10K type strain sequencing project: providing services to taxonomists for standard genome sequencing and annotation.</title>
        <authorList>
            <consortium name="The Broad Institute Genomics Platform"/>
            <consortium name="The Broad Institute Genome Sequencing Center for Infectious Disease"/>
            <person name="Wu L."/>
            <person name="Ma J."/>
        </authorList>
    </citation>
    <scope>NUCLEOTIDE SEQUENCE [LARGE SCALE GENOMIC DNA]</scope>
    <source>
        <strain evidence="3">JCM 4253</strain>
    </source>
</reference>
<proteinExistence type="predicted"/>
<dbReference type="InterPro" id="IPR050471">
    <property type="entry name" value="AB_hydrolase"/>
</dbReference>
<dbReference type="AlphaFoldDB" id="A0A919F025"/>
<evidence type="ECO:0000313" key="2">
    <source>
        <dbReference type="EMBL" id="GHG63548.1"/>
    </source>
</evidence>